<keyword evidence="3" id="KW-1003">Cell membrane</keyword>
<reference evidence="10 11" key="1">
    <citation type="submission" date="2023-07" db="EMBL/GenBank/DDBJ databases">
        <title>Sequencing the genomes of 1000 actinobacteria strains.</title>
        <authorList>
            <person name="Klenk H.-P."/>
        </authorList>
    </citation>
    <scope>NUCLEOTIDE SEQUENCE [LARGE SCALE GENOMIC DNA]</scope>
    <source>
        <strain evidence="10 11">DSM 44388</strain>
    </source>
</reference>
<feature type="transmembrane region" description="Helical" evidence="9">
    <location>
        <begin position="418"/>
        <end position="436"/>
    </location>
</feature>
<evidence type="ECO:0000256" key="2">
    <source>
        <dbReference type="ARBA" id="ARBA00022448"/>
    </source>
</evidence>
<evidence type="ECO:0000256" key="8">
    <source>
        <dbReference type="SAM" id="MobiDB-lite"/>
    </source>
</evidence>
<sequence length="595" mass="58444">MTSTSPLTLLPPLADGTGKASGDARLITAAVLAIAVVIVLIAAAKLHPFLSLVLGSAVLGITGGLGVATTIDSFVAGVGATAGTVGLLIALGNMIGALLADSGGADRIVDRVVSRVPGGRLPWAMAGVAALIGLPLFFEIGVVLLIPVVLLVAARTGVPLIKVAIPALAGLSVLHGLVPPHPGPLAAVSALDADLGLTLLFGLILAVPTVIVAGPVFASWVSRYVVAQAPPELVPAGGIAGSGGFPGEEGSHGERTSSAGSSGAGSSGAASSGGASRVTVDAPETHADTEATRGGRAGDPDPGTEGPATSATTRGEAGAYPAAASSGTRGEEGTDPTATSSAPDGEERPGVTGTPLTPGGEGRAEVTGTSAITRRPAFWPAVATILLPVVLMLARAIGELVLDEGDSVRNALEVAGEPLVALLVGVLVAMFTLGFATGMDRTQVSSSVAGALPSISAILLIVAAGGGFKQVLVDAGIGQVIADAARDADLSPLLLGWLVAVGIRVATGSATVATITAAGIVAPLAADQSTAEVSLLVLAIGAGSLFFSHVNDAGFWLVKEYLGLTVGQTLRTWSVMETLISVMGLAGVLGIALLV</sequence>
<feature type="region of interest" description="Disordered" evidence="8">
    <location>
        <begin position="239"/>
        <end position="368"/>
    </location>
</feature>
<evidence type="ECO:0000313" key="10">
    <source>
        <dbReference type="EMBL" id="MDP9828622.1"/>
    </source>
</evidence>
<evidence type="ECO:0000256" key="4">
    <source>
        <dbReference type="ARBA" id="ARBA00022692"/>
    </source>
</evidence>
<dbReference type="InterPro" id="IPR003474">
    <property type="entry name" value="Glcn_transporter"/>
</dbReference>
<evidence type="ECO:0000256" key="1">
    <source>
        <dbReference type="ARBA" id="ARBA00004651"/>
    </source>
</evidence>
<evidence type="ECO:0000256" key="9">
    <source>
        <dbReference type="SAM" id="Phobius"/>
    </source>
</evidence>
<comment type="similarity">
    <text evidence="7">Belongs to the GntP permease family.</text>
</comment>
<feature type="transmembrane region" description="Helical" evidence="9">
    <location>
        <begin position="160"/>
        <end position="178"/>
    </location>
</feature>
<dbReference type="RefSeq" id="WP_307245986.1">
    <property type="nucleotide sequence ID" value="NZ_JAUSQZ010000001.1"/>
</dbReference>
<accession>A0ABT9P7F3</accession>
<evidence type="ECO:0000256" key="6">
    <source>
        <dbReference type="ARBA" id="ARBA00023136"/>
    </source>
</evidence>
<dbReference type="PANTHER" id="PTHR30354:SF22">
    <property type="entry name" value="HIGH-AFFINITY GLUCONATE TRANSPORTER"/>
    <property type="match status" value="1"/>
</dbReference>
<keyword evidence="11" id="KW-1185">Reference proteome</keyword>
<name>A0ABT9P7F3_9ACTN</name>
<gene>
    <name evidence="10" type="ORF">J2S57_004371</name>
</gene>
<protein>
    <submittedName>
        <fullName evidence="10">GntP family gluconate:H+ symporter</fullName>
    </submittedName>
</protein>
<dbReference type="Proteomes" id="UP001235712">
    <property type="component" value="Unassembled WGS sequence"/>
</dbReference>
<keyword evidence="5 9" id="KW-1133">Transmembrane helix</keyword>
<dbReference type="EMBL" id="JAUSQZ010000001">
    <property type="protein sequence ID" value="MDP9828622.1"/>
    <property type="molecule type" value="Genomic_DNA"/>
</dbReference>
<evidence type="ECO:0000313" key="11">
    <source>
        <dbReference type="Proteomes" id="UP001235712"/>
    </source>
</evidence>
<feature type="transmembrane region" description="Helical" evidence="9">
    <location>
        <begin position="448"/>
        <end position="468"/>
    </location>
</feature>
<dbReference type="PANTHER" id="PTHR30354">
    <property type="entry name" value="GNT FAMILY GLUCONATE TRANSPORTER"/>
    <property type="match status" value="1"/>
</dbReference>
<keyword evidence="2" id="KW-0813">Transport</keyword>
<evidence type="ECO:0000256" key="3">
    <source>
        <dbReference type="ARBA" id="ARBA00022475"/>
    </source>
</evidence>
<proteinExistence type="inferred from homology"/>
<comment type="caution">
    <text evidence="10">The sequence shown here is derived from an EMBL/GenBank/DDBJ whole genome shotgun (WGS) entry which is preliminary data.</text>
</comment>
<feature type="transmembrane region" description="Helical" evidence="9">
    <location>
        <begin position="198"/>
        <end position="221"/>
    </location>
</feature>
<feature type="compositionally biased region" description="Low complexity" evidence="8">
    <location>
        <begin position="267"/>
        <end position="276"/>
    </location>
</feature>
<keyword evidence="4 9" id="KW-0812">Transmembrane</keyword>
<evidence type="ECO:0000256" key="7">
    <source>
        <dbReference type="ARBA" id="ARBA00049663"/>
    </source>
</evidence>
<comment type="subcellular location">
    <subcellularLocation>
        <location evidence="1">Cell membrane</location>
        <topology evidence="1">Multi-pass membrane protein</topology>
    </subcellularLocation>
</comment>
<keyword evidence="6 9" id="KW-0472">Membrane</keyword>
<feature type="compositionally biased region" description="Basic and acidic residues" evidence="8">
    <location>
        <begin position="283"/>
        <end position="299"/>
    </location>
</feature>
<organism evidence="10 11">
    <name type="scientific">Kineosporia succinea</name>
    <dbReference type="NCBI Taxonomy" id="84632"/>
    <lineage>
        <taxon>Bacteria</taxon>
        <taxon>Bacillati</taxon>
        <taxon>Actinomycetota</taxon>
        <taxon>Actinomycetes</taxon>
        <taxon>Kineosporiales</taxon>
        <taxon>Kineosporiaceae</taxon>
        <taxon>Kineosporia</taxon>
    </lineage>
</organism>
<feature type="transmembrane region" description="Helical" evidence="9">
    <location>
        <begin position="49"/>
        <end position="67"/>
    </location>
</feature>
<feature type="transmembrane region" description="Helical" evidence="9">
    <location>
        <begin position="120"/>
        <end position="153"/>
    </location>
</feature>
<feature type="transmembrane region" description="Helical" evidence="9">
    <location>
        <begin position="494"/>
        <end position="521"/>
    </location>
</feature>
<feature type="transmembrane region" description="Helical" evidence="9">
    <location>
        <begin position="26"/>
        <end position="43"/>
    </location>
</feature>
<dbReference type="Pfam" id="PF02447">
    <property type="entry name" value="GntP_permease"/>
    <property type="match status" value="2"/>
</dbReference>
<feature type="transmembrane region" description="Helical" evidence="9">
    <location>
        <begin position="74"/>
        <end position="100"/>
    </location>
</feature>
<feature type="transmembrane region" description="Helical" evidence="9">
    <location>
        <begin position="570"/>
        <end position="594"/>
    </location>
</feature>
<feature type="transmembrane region" description="Helical" evidence="9">
    <location>
        <begin position="533"/>
        <end position="550"/>
    </location>
</feature>
<feature type="transmembrane region" description="Helical" evidence="9">
    <location>
        <begin position="377"/>
        <end position="398"/>
    </location>
</feature>
<evidence type="ECO:0000256" key="5">
    <source>
        <dbReference type="ARBA" id="ARBA00022989"/>
    </source>
</evidence>